<dbReference type="GO" id="GO:0006310">
    <property type="term" value="P:DNA recombination"/>
    <property type="evidence" value="ECO:0007669"/>
    <property type="project" value="UniProtKB-KW"/>
</dbReference>
<dbReference type="GO" id="GO:0004519">
    <property type="term" value="F:endonuclease activity"/>
    <property type="evidence" value="ECO:0007669"/>
    <property type="project" value="UniProtKB-KW"/>
</dbReference>
<dbReference type="GO" id="GO:0003964">
    <property type="term" value="F:RNA-directed DNA polymerase activity"/>
    <property type="evidence" value="ECO:0007669"/>
    <property type="project" value="UniProtKB-KW"/>
</dbReference>
<evidence type="ECO:0000256" key="11">
    <source>
        <dbReference type="ARBA" id="ARBA00023172"/>
    </source>
</evidence>
<proteinExistence type="predicted"/>
<accession>A0A420HV55</accession>
<name>A0A420HV55_9PEZI</name>
<keyword evidence="6" id="KW-0460">Magnesium</keyword>
<dbReference type="GO" id="GO:0016787">
    <property type="term" value="F:hydrolase activity"/>
    <property type="evidence" value="ECO:0007669"/>
    <property type="project" value="UniProtKB-KW"/>
</dbReference>
<keyword evidence="10" id="KW-0238">DNA-binding</keyword>
<dbReference type="Proteomes" id="UP000286134">
    <property type="component" value="Unassembled WGS sequence"/>
</dbReference>
<dbReference type="PANTHER" id="PTHR42648">
    <property type="entry name" value="TRANSPOSASE, PUTATIVE-RELATED"/>
    <property type="match status" value="1"/>
</dbReference>
<dbReference type="GO" id="GO:0015074">
    <property type="term" value="P:DNA integration"/>
    <property type="evidence" value="ECO:0007669"/>
    <property type="project" value="UniProtKB-KW"/>
</dbReference>
<evidence type="ECO:0000256" key="3">
    <source>
        <dbReference type="ARBA" id="ARBA00022723"/>
    </source>
</evidence>
<dbReference type="InterPro" id="IPR036397">
    <property type="entry name" value="RNaseH_sf"/>
</dbReference>
<dbReference type="AlphaFoldDB" id="A0A420HV55"/>
<evidence type="ECO:0000256" key="8">
    <source>
        <dbReference type="ARBA" id="ARBA00022918"/>
    </source>
</evidence>
<keyword evidence="8" id="KW-0695">RNA-directed DNA polymerase</keyword>
<keyword evidence="3" id="KW-0479">Metal-binding</keyword>
<dbReference type="InterPro" id="IPR039537">
    <property type="entry name" value="Retrotran_Ty1/copia-like"/>
</dbReference>
<evidence type="ECO:0000313" key="12">
    <source>
        <dbReference type="EMBL" id="RKF61331.1"/>
    </source>
</evidence>
<organism evidence="12 13">
    <name type="scientific">Erysiphe neolycopersici</name>
    <dbReference type="NCBI Taxonomy" id="212602"/>
    <lineage>
        <taxon>Eukaryota</taxon>
        <taxon>Fungi</taxon>
        <taxon>Dikarya</taxon>
        <taxon>Ascomycota</taxon>
        <taxon>Pezizomycotina</taxon>
        <taxon>Leotiomycetes</taxon>
        <taxon>Erysiphales</taxon>
        <taxon>Erysiphaceae</taxon>
        <taxon>Erysiphe</taxon>
    </lineage>
</organism>
<evidence type="ECO:0008006" key="14">
    <source>
        <dbReference type="Google" id="ProtNLM"/>
    </source>
</evidence>
<dbReference type="GO" id="GO:0003887">
    <property type="term" value="F:DNA-directed DNA polymerase activity"/>
    <property type="evidence" value="ECO:0007669"/>
    <property type="project" value="UniProtKB-KW"/>
</dbReference>
<protein>
    <recommendedName>
        <fullName evidence="14">Integrase catalytic domain-containing protein</fullName>
    </recommendedName>
</protein>
<keyword evidence="7" id="KW-0229">DNA integration</keyword>
<keyword evidence="1" id="KW-0548">Nucleotidyltransferase</keyword>
<sequence>MSRPDISKSSYYVVEMKHMIDAFAQFANMYENNPNNKRIRILATDNGTEYGNKRFRSLLDHKGIVRQLSPAYTKEQNGI</sequence>
<gene>
    <name evidence="12" type="ORF">OnM2_043086</name>
</gene>
<keyword evidence="4" id="KW-0255">Endonuclease</keyword>
<dbReference type="Gene3D" id="3.30.420.10">
    <property type="entry name" value="Ribonuclease H-like superfamily/Ribonuclease H"/>
    <property type="match status" value="1"/>
</dbReference>
<evidence type="ECO:0000256" key="7">
    <source>
        <dbReference type="ARBA" id="ARBA00022908"/>
    </source>
</evidence>
<dbReference type="GO" id="GO:0003677">
    <property type="term" value="F:DNA binding"/>
    <property type="evidence" value="ECO:0007669"/>
    <property type="project" value="UniProtKB-KW"/>
</dbReference>
<keyword evidence="2" id="KW-0540">Nuclease</keyword>
<dbReference type="GO" id="GO:0046872">
    <property type="term" value="F:metal ion binding"/>
    <property type="evidence" value="ECO:0007669"/>
    <property type="project" value="UniProtKB-KW"/>
</dbReference>
<dbReference type="PANTHER" id="PTHR42648:SF11">
    <property type="entry name" value="TRANSPOSON TY4-P GAG-POL POLYPROTEIN"/>
    <property type="match status" value="1"/>
</dbReference>
<evidence type="ECO:0000256" key="5">
    <source>
        <dbReference type="ARBA" id="ARBA00022801"/>
    </source>
</evidence>
<keyword evidence="9" id="KW-0239">DNA-directed DNA polymerase</keyword>
<dbReference type="OrthoDB" id="3544839at2759"/>
<comment type="caution">
    <text evidence="12">The sequence shown here is derived from an EMBL/GenBank/DDBJ whole genome shotgun (WGS) entry which is preliminary data.</text>
</comment>
<dbReference type="InterPro" id="IPR012337">
    <property type="entry name" value="RNaseH-like_sf"/>
</dbReference>
<dbReference type="STRING" id="212602.A0A420HV55"/>
<evidence type="ECO:0000256" key="10">
    <source>
        <dbReference type="ARBA" id="ARBA00023125"/>
    </source>
</evidence>
<evidence type="ECO:0000256" key="2">
    <source>
        <dbReference type="ARBA" id="ARBA00022722"/>
    </source>
</evidence>
<evidence type="ECO:0000256" key="4">
    <source>
        <dbReference type="ARBA" id="ARBA00022759"/>
    </source>
</evidence>
<dbReference type="SUPFAM" id="SSF53098">
    <property type="entry name" value="Ribonuclease H-like"/>
    <property type="match status" value="1"/>
</dbReference>
<keyword evidence="11" id="KW-0233">DNA recombination</keyword>
<feature type="non-terminal residue" evidence="12">
    <location>
        <position position="79"/>
    </location>
</feature>
<evidence type="ECO:0000256" key="1">
    <source>
        <dbReference type="ARBA" id="ARBA00022695"/>
    </source>
</evidence>
<keyword evidence="5" id="KW-0378">Hydrolase</keyword>
<evidence type="ECO:0000313" key="13">
    <source>
        <dbReference type="Proteomes" id="UP000286134"/>
    </source>
</evidence>
<evidence type="ECO:0000256" key="6">
    <source>
        <dbReference type="ARBA" id="ARBA00022842"/>
    </source>
</evidence>
<keyword evidence="9" id="KW-0808">Transferase</keyword>
<evidence type="ECO:0000256" key="9">
    <source>
        <dbReference type="ARBA" id="ARBA00022932"/>
    </source>
</evidence>
<dbReference type="EMBL" id="MCFK01004322">
    <property type="protein sequence ID" value="RKF61331.1"/>
    <property type="molecule type" value="Genomic_DNA"/>
</dbReference>
<keyword evidence="13" id="KW-1185">Reference proteome</keyword>
<reference evidence="12 13" key="1">
    <citation type="journal article" date="2018" name="BMC Genomics">
        <title>Comparative genome analyses reveal sequence features reflecting distinct modes of host-adaptation between dicot and monocot powdery mildew.</title>
        <authorList>
            <person name="Wu Y."/>
            <person name="Ma X."/>
            <person name="Pan Z."/>
            <person name="Kale S.D."/>
            <person name="Song Y."/>
            <person name="King H."/>
            <person name="Zhang Q."/>
            <person name="Presley C."/>
            <person name="Deng X."/>
            <person name="Wei C.I."/>
            <person name="Xiao S."/>
        </authorList>
    </citation>
    <scope>NUCLEOTIDE SEQUENCE [LARGE SCALE GENOMIC DNA]</scope>
    <source>
        <strain evidence="12">UMSG2</strain>
    </source>
</reference>